<dbReference type="NCBIfam" id="TIGR00964">
    <property type="entry name" value="secE_bact"/>
    <property type="match status" value="1"/>
</dbReference>
<comment type="function">
    <text evidence="9">Essential subunit of the Sec protein translocation channel SecYEG. Clamps together the 2 halves of SecY. May contact the channel plug during translocation.</text>
</comment>
<keyword evidence="12" id="KW-1185">Reference proteome</keyword>
<name>A0A0Q0U5P4_9CORY</name>
<comment type="subcellular location">
    <subcellularLocation>
        <location evidence="9">Cell membrane</location>
        <topology evidence="9">Single-pass membrane protein</topology>
    </subcellularLocation>
    <subcellularLocation>
        <location evidence="1">Membrane</location>
    </subcellularLocation>
</comment>
<dbReference type="GO" id="GO:0008320">
    <property type="term" value="F:protein transmembrane transporter activity"/>
    <property type="evidence" value="ECO:0007669"/>
    <property type="project" value="UniProtKB-UniRule"/>
</dbReference>
<keyword evidence="2 9" id="KW-0813">Transport</keyword>
<protein>
    <recommendedName>
        <fullName evidence="9">Protein translocase subunit SecE</fullName>
    </recommendedName>
</protein>
<keyword evidence="3 9" id="KW-1003">Cell membrane</keyword>
<dbReference type="AlphaFoldDB" id="A0A0Q0U5P4"/>
<dbReference type="HAMAP" id="MF_00422">
    <property type="entry name" value="SecE"/>
    <property type="match status" value="1"/>
</dbReference>
<dbReference type="STRING" id="1544413.Clow_00412"/>
<dbReference type="PANTHER" id="PTHR33910:SF1">
    <property type="entry name" value="PROTEIN TRANSLOCASE SUBUNIT SECE"/>
    <property type="match status" value="1"/>
</dbReference>
<dbReference type="GO" id="GO:0043952">
    <property type="term" value="P:protein transport by the Sec complex"/>
    <property type="evidence" value="ECO:0007669"/>
    <property type="project" value="UniProtKB-UniRule"/>
</dbReference>
<dbReference type="Proteomes" id="UP000050488">
    <property type="component" value="Unassembled WGS sequence"/>
</dbReference>
<evidence type="ECO:0000256" key="8">
    <source>
        <dbReference type="ARBA" id="ARBA00023136"/>
    </source>
</evidence>
<feature type="region of interest" description="Disordered" evidence="10">
    <location>
        <begin position="1"/>
        <end position="52"/>
    </location>
</feature>
<evidence type="ECO:0000313" key="11">
    <source>
        <dbReference type="EMBL" id="KQB87353.1"/>
    </source>
</evidence>
<dbReference type="GO" id="GO:0005886">
    <property type="term" value="C:plasma membrane"/>
    <property type="evidence" value="ECO:0007669"/>
    <property type="project" value="UniProtKB-SubCell"/>
</dbReference>
<dbReference type="Gene3D" id="1.20.5.1030">
    <property type="entry name" value="Preprotein translocase secy subunit"/>
    <property type="match status" value="1"/>
</dbReference>
<dbReference type="InterPro" id="IPR001901">
    <property type="entry name" value="Translocase_SecE/Sec61-g"/>
</dbReference>
<evidence type="ECO:0000256" key="5">
    <source>
        <dbReference type="ARBA" id="ARBA00022927"/>
    </source>
</evidence>
<dbReference type="InterPro" id="IPR005807">
    <property type="entry name" value="SecE_bac"/>
</dbReference>
<accession>A0A0Q0U5P4</accession>
<dbReference type="NCBIfam" id="NF005783">
    <property type="entry name" value="PRK07597.9-4"/>
    <property type="match status" value="1"/>
</dbReference>
<keyword evidence="5 9" id="KW-0653">Protein transport</keyword>
<dbReference type="InterPro" id="IPR038379">
    <property type="entry name" value="SecE_sf"/>
</dbReference>
<comment type="caution">
    <text evidence="11">The sequence shown here is derived from an EMBL/GenBank/DDBJ whole genome shotgun (WGS) entry which is preliminary data.</text>
</comment>
<gene>
    <name evidence="9 11" type="primary">secE</name>
    <name evidence="11" type="ORF">Clow_00412</name>
</gene>
<keyword evidence="7 9" id="KW-0811">Translocation</keyword>
<dbReference type="OrthoDB" id="9805743at2"/>
<evidence type="ECO:0000256" key="9">
    <source>
        <dbReference type="HAMAP-Rule" id="MF_00422"/>
    </source>
</evidence>
<feature type="transmembrane region" description="Helical" evidence="9">
    <location>
        <begin position="72"/>
        <end position="97"/>
    </location>
</feature>
<keyword evidence="8 9" id="KW-0472">Membrane</keyword>
<evidence type="ECO:0000256" key="10">
    <source>
        <dbReference type="SAM" id="MobiDB-lite"/>
    </source>
</evidence>
<evidence type="ECO:0000256" key="4">
    <source>
        <dbReference type="ARBA" id="ARBA00022692"/>
    </source>
</evidence>
<evidence type="ECO:0000256" key="2">
    <source>
        <dbReference type="ARBA" id="ARBA00022448"/>
    </source>
</evidence>
<keyword evidence="6 9" id="KW-1133">Transmembrane helix</keyword>
<organism evidence="11 12">
    <name type="scientific">Corynebacterium lowii</name>
    <dbReference type="NCBI Taxonomy" id="1544413"/>
    <lineage>
        <taxon>Bacteria</taxon>
        <taxon>Bacillati</taxon>
        <taxon>Actinomycetota</taxon>
        <taxon>Actinomycetes</taxon>
        <taxon>Mycobacteriales</taxon>
        <taxon>Corynebacteriaceae</taxon>
        <taxon>Corynebacterium</taxon>
    </lineage>
</organism>
<sequence>MSEDRANQPGAARPTGKRQRTGANTTTTSSYEAQKAPAKGAREDKPGGGPLRFLPEVGSEIKKVIWPTASQMVTYTLVVFTFLIVLTALVSGVDFLVGLGVEKVLVP</sequence>
<reference evidence="11 12" key="1">
    <citation type="submission" date="2015-10" db="EMBL/GenBank/DDBJ databases">
        <title>Corynebacteirum lowii and Corynebacterium oculi species nova, derived from human clinical disease and and emended description of Corynebacterium mastiditis.</title>
        <authorList>
            <person name="Bernard K."/>
            <person name="Pacheco A.L."/>
            <person name="Mcdougall C."/>
            <person name="Burtx T."/>
            <person name="Weibe D."/>
            <person name="Tyler S."/>
            <person name="Olson A.B."/>
            <person name="Cnockaert M."/>
            <person name="Eguchi H."/>
            <person name="Kuwahara T."/>
            <person name="Nakayama-Imaohji H."/>
            <person name="Boudewijins M."/>
            <person name="Van Hoecke F."/>
            <person name="Bernier A.-M."/>
            <person name="Vandamme P."/>
        </authorList>
    </citation>
    <scope>NUCLEOTIDE SEQUENCE [LARGE SCALE GENOMIC DNA]</scope>
    <source>
        <strain evidence="11 12">NML 130206</strain>
    </source>
</reference>
<evidence type="ECO:0000256" key="1">
    <source>
        <dbReference type="ARBA" id="ARBA00004370"/>
    </source>
</evidence>
<comment type="similarity">
    <text evidence="9">Belongs to the SecE/SEC61-gamma family.</text>
</comment>
<dbReference type="EMBL" id="LKEV01000001">
    <property type="protein sequence ID" value="KQB87353.1"/>
    <property type="molecule type" value="Genomic_DNA"/>
</dbReference>
<evidence type="ECO:0000313" key="12">
    <source>
        <dbReference type="Proteomes" id="UP000050488"/>
    </source>
</evidence>
<dbReference type="PATRIC" id="fig|1544413.3.peg.413"/>
<evidence type="ECO:0000256" key="6">
    <source>
        <dbReference type="ARBA" id="ARBA00022989"/>
    </source>
</evidence>
<dbReference type="GO" id="GO:0065002">
    <property type="term" value="P:intracellular protein transmembrane transport"/>
    <property type="evidence" value="ECO:0007669"/>
    <property type="project" value="UniProtKB-UniRule"/>
</dbReference>
<dbReference type="Pfam" id="PF00584">
    <property type="entry name" value="SecE"/>
    <property type="match status" value="1"/>
</dbReference>
<feature type="compositionally biased region" description="Polar residues" evidence="10">
    <location>
        <begin position="21"/>
        <end position="32"/>
    </location>
</feature>
<dbReference type="PANTHER" id="PTHR33910">
    <property type="entry name" value="PROTEIN TRANSLOCASE SUBUNIT SECE"/>
    <property type="match status" value="1"/>
</dbReference>
<dbReference type="RefSeq" id="WP_055175507.1">
    <property type="nucleotide sequence ID" value="NZ_JAUSQY010000001.1"/>
</dbReference>
<dbReference type="GO" id="GO:0009306">
    <property type="term" value="P:protein secretion"/>
    <property type="evidence" value="ECO:0007669"/>
    <property type="project" value="UniProtKB-UniRule"/>
</dbReference>
<evidence type="ECO:0000256" key="7">
    <source>
        <dbReference type="ARBA" id="ARBA00023010"/>
    </source>
</evidence>
<keyword evidence="4 9" id="KW-0812">Transmembrane</keyword>
<dbReference type="GO" id="GO:0006605">
    <property type="term" value="P:protein targeting"/>
    <property type="evidence" value="ECO:0007669"/>
    <property type="project" value="UniProtKB-UniRule"/>
</dbReference>
<comment type="subunit">
    <text evidence="9">Component of the Sec protein translocase complex. Heterotrimer consisting of SecY, SecE and SecG subunits. The heterotrimers can form oligomers, although 1 heterotrimer is thought to be able to translocate proteins. Interacts with the ribosome. Interacts with SecDF, and other proteins may be involved. Interacts with SecA.</text>
</comment>
<evidence type="ECO:0000256" key="3">
    <source>
        <dbReference type="ARBA" id="ARBA00022475"/>
    </source>
</evidence>
<proteinExistence type="inferred from homology"/>